<dbReference type="Pfam" id="PF06305">
    <property type="entry name" value="LapA_dom"/>
    <property type="match status" value="1"/>
</dbReference>
<keyword evidence="4 5" id="KW-0472">Membrane</keyword>
<keyword evidence="1" id="KW-1003">Cell membrane</keyword>
<proteinExistence type="predicted"/>
<accession>A0A653A8H1</accession>
<evidence type="ECO:0000259" key="6">
    <source>
        <dbReference type="Pfam" id="PF06305"/>
    </source>
</evidence>
<gene>
    <name evidence="7" type="ORF">TRIP_B330482</name>
</gene>
<dbReference type="InterPro" id="IPR010445">
    <property type="entry name" value="LapA_dom"/>
</dbReference>
<dbReference type="AlphaFoldDB" id="A0A653A8H1"/>
<evidence type="ECO:0000256" key="3">
    <source>
        <dbReference type="ARBA" id="ARBA00022989"/>
    </source>
</evidence>
<name>A0A653A8H1_UNCDX</name>
<sequence>MKHLRALIIILVLLLVVIVAVQNHPALSTQVQFKLDLKFWSGQTAPLSLYFVAVISFLIGILIAGLYGAVERFRLRREIKTLVRQGKQKDEELNTLRNLPVTSEAVPNQEGVELP</sequence>
<evidence type="ECO:0000256" key="5">
    <source>
        <dbReference type="SAM" id="Phobius"/>
    </source>
</evidence>
<evidence type="ECO:0000256" key="2">
    <source>
        <dbReference type="ARBA" id="ARBA00022692"/>
    </source>
</evidence>
<evidence type="ECO:0000256" key="1">
    <source>
        <dbReference type="ARBA" id="ARBA00022475"/>
    </source>
</evidence>
<dbReference type="GO" id="GO:0005886">
    <property type="term" value="C:plasma membrane"/>
    <property type="evidence" value="ECO:0007669"/>
    <property type="project" value="InterPro"/>
</dbReference>
<evidence type="ECO:0000256" key="4">
    <source>
        <dbReference type="ARBA" id="ARBA00023136"/>
    </source>
</evidence>
<evidence type="ECO:0000313" key="7">
    <source>
        <dbReference type="EMBL" id="VBB44376.1"/>
    </source>
</evidence>
<keyword evidence="3 5" id="KW-1133">Transmembrane helix</keyword>
<reference evidence="7" key="1">
    <citation type="submission" date="2018-07" db="EMBL/GenBank/DDBJ databases">
        <authorList>
            <consortium name="Genoscope - CEA"/>
            <person name="William W."/>
        </authorList>
    </citation>
    <scope>NUCLEOTIDE SEQUENCE</scope>
    <source>
        <strain evidence="7">IK1</strain>
    </source>
</reference>
<protein>
    <recommendedName>
        <fullName evidence="6">Lipopolysaccharide assembly protein A domain-containing protein</fullName>
    </recommendedName>
</protein>
<feature type="transmembrane region" description="Helical" evidence="5">
    <location>
        <begin position="47"/>
        <end position="70"/>
    </location>
</feature>
<keyword evidence="2 5" id="KW-0812">Transmembrane</keyword>
<feature type="domain" description="Lipopolysaccharide assembly protein A" evidence="6">
    <location>
        <begin position="37"/>
        <end position="94"/>
    </location>
</feature>
<organism evidence="7">
    <name type="scientific">Uncultured Desulfatiglans sp</name>
    <dbReference type="NCBI Taxonomy" id="1748965"/>
    <lineage>
        <taxon>Bacteria</taxon>
        <taxon>Pseudomonadati</taxon>
        <taxon>Thermodesulfobacteriota</taxon>
        <taxon>Desulfobacteria</taxon>
        <taxon>Desulfatiglandales</taxon>
        <taxon>Desulfatiglandaceae</taxon>
        <taxon>Desulfatiglans</taxon>
        <taxon>environmental samples</taxon>
    </lineage>
</organism>
<dbReference type="EMBL" id="UPXX01000027">
    <property type="protein sequence ID" value="VBB44376.1"/>
    <property type="molecule type" value="Genomic_DNA"/>
</dbReference>